<evidence type="ECO:0000313" key="3">
    <source>
        <dbReference type="Proteomes" id="UP000541610"/>
    </source>
</evidence>
<dbReference type="OrthoDB" id="10528029at2759"/>
<name>A0A7J6NZ52_PEROL</name>
<dbReference type="AlphaFoldDB" id="A0A7J6NZ52"/>
<dbReference type="EMBL" id="JABANP010000133">
    <property type="protein sequence ID" value="KAF4689098.1"/>
    <property type="molecule type" value="Genomic_DNA"/>
</dbReference>
<proteinExistence type="predicted"/>
<feature type="region of interest" description="Disordered" evidence="1">
    <location>
        <begin position="62"/>
        <end position="87"/>
    </location>
</feature>
<sequence>MNLRGRPRYESSVRTTMPPFVSNYQRYIAVYGGEDSEKKPTGLMMGNLTLPEGYMVHYEPSGSSRIIREPDRDFGGMGEVSSEEDSR</sequence>
<organism evidence="2 3">
    <name type="scientific">Perkinsus olseni</name>
    <name type="common">Perkinsus atlanticus</name>
    <dbReference type="NCBI Taxonomy" id="32597"/>
    <lineage>
        <taxon>Eukaryota</taxon>
        <taxon>Sar</taxon>
        <taxon>Alveolata</taxon>
        <taxon>Perkinsozoa</taxon>
        <taxon>Perkinsea</taxon>
        <taxon>Perkinsida</taxon>
        <taxon>Perkinsidae</taxon>
        <taxon>Perkinsus</taxon>
    </lineage>
</organism>
<gene>
    <name evidence="2" type="ORF">FOZ60_002058</name>
</gene>
<reference evidence="2 3" key="1">
    <citation type="submission" date="2020-04" db="EMBL/GenBank/DDBJ databases">
        <title>Perkinsus olseni comparative genomics.</title>
        <authorList>
            <person name="Bogema D.R."/>
        </authorList>
    </citation>
    <scope>NUCLEOTIDE SEQUENCE [LARGE SCALE GENOMIC DNA]</scope>
    <source>
        <strain evidence="2">00978-12</strain>
    </source>
</reference>
<comment type="caution">
    <text evidence="2">The sequence shown here is derived from an EMBL/GenBank/DDBJ whole genome shotgun (WGS) entry which is preliminary data.</text>
</comment>
<dbReference type="Proteomes" id="UP000541610">
    <property type="component" value="Unassembled WGS sequence"/>
</dbReference>
<evidence type="ECO:0000256" key="1">
    <source>
        <dbReference type="SAM" id="MobiDB-lite"/>
    </source>
</evidence>
<protein>
    <submittedName>
        <fullName evidence="2">Uncharacterized protein</fullName>
    </submittedName>
</protein>
<evidence type="ECO:0000313" key="2">
    <source>
        <dbReference type="EMBL" id="KAF4689098.1"/>
    </source>
</evidence>
<accession>A0A7J6NZ52</accession>